<gene>
    <name evidence="4" type="ordered locus">Kfla_3315</name>
</gene>
<feature type="domain" description="Pyridoxamine 5'-phosphate oxidase N-terminal" evidence="3">
    <location>
        <begin position="27"/>
        <end position="146"/>
    </location>
</feature>
<dbReference type="PANTHER" id="PTHR35176:SF6">
    <property type="entry name" value="HEME OXYGENASE HI_0854-RELATED"/>
    <property type="match status" value="1"/>
</dbReference>
<dbReference type="HOGENOM" id="CLU_145410_0_0_11"/>
<name>D2PKQ9_KRIFD</name>
<organism evidence="4 5">
    <name type="scientific">Kribbella flavida (strain DSM 17836 / JCM 10339 / NBRC 14399)</name>
    <dbReference type="NCBI Taxonomy" id="479435"/>
    <lineage>
        <taxon>Bacteria</taxon>
        <taxon>Bacillati</taxon>
        <taxon>Actinomycetota</taxon>
        <taxon>Actinomycetes</taxon>
        <taxon>Propionibacteriales</taxon>
        <taxon>Kribbellaceae</taxon>
        <taxon>Kribbella</taxon>
    </lineage>
</organism>
<dbReference type="NCBIfam" id="TIGR03618">
    <property type="entry name" value="Rv1155_F420"/>
    <property type="match status" value="1"/>
</dbReference>
<dbReference type="STRING" id="479435.Kfla_3315"/>
<evidence type="ECO:0000313" key="5">
    <source>
        <dbReference type="Proteomes" id="UP000007967"/>
    </source>
</evidence>
<feature type="region of interest" description="Disordered" evidence="2">
    <location>
        <begin position="1"/>
        <end position="29"/>
    </location>
</feature>
<proteinExistence type="predicted"/>
<dbReference type="InterPro" id="IPR011576">
    <property type="entry name" value="Pyridox_Oxase_N"/>
</dbReference>
<dbReference type="InterPro" id="IPR019920">
    <property type="entry name" value="F420-binding_dom_put"/>
</dbReference>
<dbReference type="RefSeq" id="WP_012920932.1">
    <property type="nucleotide sequence ID" value="NC_013729.1"/>
</dbReference>
<dbReference type="Gene3D" id="2.30.110.10">
    <property type="entry name" value="Electron Transport, Fmn-binding Protein, Chain A"/>
    <property type="match status" value="1"/>
</dbReference>
<protein>
    <submittedName>
        <fullName evidence="4">Pyridoxamine 5'-phosphate oxidase-related FMN-binding protein</fullName>
    </submittedName>
</protein>
<dbReference type="KEGG" id="kfl:Kfla_3315"/>
<feature type="compositionally biased region" description="Basic and acidic residues" evidence="2">
    <location>
        <begin position="1"/>
        <end position="18"/>
    </location>
</feature>
<dbReference type="GO" id="GO:0070967">
    <property type="term" value="F:coenzyme F420 binding"/>
    <property type="evidence" value="ECO:0007669"/>
    <property type="project" value="TreeGrafter"/>
</dbReference>
<reference evidence="5" key="1">
    <citation type="submission" date="2009-09" db="EMBL/GenBank/DDBJ databases">
        <title>The complete genome of Kribbella flavida DSM 17836.</title>
        <authorList>
            <consortium name="US DOE Joint Genome Institute (JGI-PGF)"/>
            <person name="Lucas S."/>
            <person name="Copeland A."/>
            <person name="Lapidus A."/>
            <person name="Glavina del Rio T."/>
            <person name="Dalin E."/>
            <person name="Tice H."/>
            <person name="Bruce D."/>
            <person name="Goodwin L."/>
            <person name="Pitluck S."/>
            <person name="Kyrpides N."/>
            <person name="Mavromatis K."/>
            <person name="Ivanova N."/>
            <person name="Saunders E."/>
            <person name="Brettin T."/>
            <person name="Detter J.C."/>
            <person name="Han C."/>
            <person name="Larimer F."/>
            <person name="Land M."/>
            <person name="Hauser L."/>
            <person name="Markowitz V."/>
            <person name="Cheng J.-F."/>
            <person name="Hugenholtz P."/>
            <person name="Woyke T."/>
            <person name="Wu D."/>
            <person name="Pukall R."/>
            <person name="Klenk H.-P."/>
            <person name="Eisen J.A."/>
        </authorList>
    </citation>
    <scope>NUCLEOTIDE SEQUENCE [LARGE SCALE GENOMIC DNA]</scope>
    <source>
        <strain evidence="5">DSM 17836 / JCM 10339 / NBRC 14399</strain>
    </source>
</reference>
<reference evidence="4 5" key="2">
    <citation type="journal article" date="2010" name="Stand. Genomic Sci.">
        <title>Complete genome sequence of Kribbella flavida type strain (IFO 14399).</title>
        <authorList>
            <person name="Pukall R."/>
            <person name="Lapidus A."/>
            <person name="Glavina Del Rio T."/>
            <person name="Copeland A."/>
            <person name="Tice H."/>
            <person name="Cheng J.-F."/>
            <person name="Lucas S."/>
            <person name="Chen F."/>
            <person name="Nolan M."/>
            <person name="LaButti K."/>
            <person name="Pati A."/>
            <person name="Ivanova N."/>
            <person name="Mavrommatis K."/>
            <person name="Mikhailova N."/>
            <person name="Pitluck S."/>
            <person name="Bruce D."/>
            <person name="Goodwin L."/>
            <person name="Land M."/>
            <person name="Hauser L."/>
            <person name="Chang Y.-J."/>
            <person name="Jeffries C.D."/>
            <person name="Chen A."/>
            <person name="Palaniappan K."/>
            <person name="Chain P."/>
            <person name="Rohde M."/>
            <person name="Goeker M."/>
            <person name="Bristow J."/>
            <person name="Eisen J.A."/>
            <person name="Markowitz V."/>
            <person name="Hugenholtz P."/>
            <person name="Kyrpides N.C."/>
            <person name="Klenk H.-P."/>
            <person name="Brettin T."/>
        </authorList>
    </citation>
    <scope>NUCLEOTIDE SEQUENCE [LARGE SCALE GENOMIC DNA]</scope>
    <source>
        <strain evidence="5">DSM 17836 / JCM 10339 / NBRC 14399</strain>
    </source>
</reference>
<dbReference type="SUPFAM" id="SSF50475">
    <property type="entry name" value="FMN-binding split barrel"/>
    <property type="match status" value="1"/>
</dbReference>
<sequence>MPTHERPEVTTRDDDSPARESSNPGPELPARLAREQNVWLCTLRPDGSPHVTPVWFVYMGSTWWIGSAERNRKVRNVERDPRVSLALEDGRNPVVAEGQARVHHSGFPADVVAAFARKYRGWDVTAAESAESGARVLIEIPVKRWLLEGRAQ</sequence>
<dbReference type="Proteomes" id="UP000007967">
    <property type="component" value="Chromosome"/>
</dbReference>
<evidence type="ECO:0000256" key="1">
    <source>
        <dbReference type="ARBA" id="ARBA00023002"/>
    </source>
</evidence>
<dbReference type="PANTHER" id="PTHR35176">
    <property type="entry name" value="HEME OXYGENASE HI_0854-RELATED"/>
    <property type="match status" value="1"/>
</dbReference>
<keyword evidence="1" id="KW-0560">Oxidoreductase</keyword>
<dbReference type="OrthoDB" id="157302at2"/>
<evidence type="ECO:0000259" key="3">
    <source>
        <dbReference type="Pfam" id="PF01243"/>
    </source>
</evidence>
<dbReference type="AlphaFoldDB" id="D2PKQ9"/>
<dbReference type="InterPro" id="IPR052019">
    <property type="entry name" value="F420H2_bilvrd_red/Heme_oxyg"/>
</dbReference>
<evidence type="ECO:0000256" key="2">
    <source>
        <dbReference type="SAM" id="MobiDB-lite"/>
    </source>
</evidence>
<dbReference type="GO" id="GO:0005829">
    <property type="term" value="C:cytosol"/>
    <property type="evidence" value="ECO:0007669"/>
    <property type="project" value="TreeGrafter"/>
</dbReference>
<accession>D2PKQ9</accession>
<dbReference type="eggNOG" id="COG3576">
    <property type="taxonomic scope" value="Bacteria"/>
</dbReference>
<dbReference type="EMBL" id="CP001736">
    <property type="protein sequence ID" value="ADB32376.1"/>
    <property type="molecule type" value="Genomic_DNA"/>
</dbReference>
<dbReference type="Pfam" id="PF01243">
    <property type="entry name" value="PNPOx_N"/>
    <property type="match status" value="1"/>
</dbReference>
<evidence type="ECO:0000313" key="4">
    <source>
        <dbReference type="EMBL" id="ADB32376.1"/>
    </source>
</evidence>
<keyword evidence="5" id="KW-1185">Reference proteome</keyword>
<dbReference type="GO" id="GO:0016627">
    <property type="term" value="F:oxidoreductase activity, acting on the CH-CH group of donors"/>
    <property type="evidence" value="ECO:0007669"/>
    <property type="project" value="TreeGrafter"/>
</dbReference>
<dbReference type="InterPro" id="IPR012349">
    <property type="entry name" value="Split_barrel_FMN-bd"/>
</dbReference>